<evidence type="ECO:0000256" key="7">
    <source>
        <dbReference type="ARBA" id="ARBA00023204"/>
    </source>
</evidence>
<sequence length="605" mass="68248">MEPSDLLKLSKLHCKDALDFALLAPKGYEDRRPSSELVSGAEGVVEIETLEFSLQKGRARGLAWLERFKERAELIIFHPSKYHHALFAPKERFFVKAKVERRFGKLILIQPQKLAKIGEILPKFSTKVFKNQTLIELASRVLSKESLIALGIPALYASRLCELFFPDDSFLRRYQQERGIPKEHQEALKFAEIFRHLRALVGKKRSFEALCRCQNAPWPFVDSLPFPLTSGQKEAIGAIWRDLSSSKAARRIIMGDVGCGKTLVILAAAYMAYPKQAVLMAPTTILAEQLYAEAKRFLPAHFKIALVMQERSSDSLEANLLIGTHALLYRKLDQAALVMIDEQHRFGTAQRSTLERSLSDERGHRPHVLQFSATPIPRTLAMIESNLIDFTFIRDIPFPKDITTRVIAKGDFPALLSHLAQEIAQGKQAAIIYPLVEESENLDYLSLKEGEAFWRKRFEGVYVTHGKDREKEAVLEEFREKGKILLATTVVEVGISLPKLSTIVIVGAERLGLATLHQLRGRVSRNGLKGYCFLYTHHKASKRLDDFASTLDGFEIAELDLKYRQGGDLVGGGRQSGESFTYFDPSCDQELLQEAQAILNAQVKR</sequence>
<evidence type="ECO:0000256" key="2">
    <source>
        <dbReference type="ARBA" id="ARBA00022763"/>
    </source>
</evidence>
<dbReference type="Gene3D" id="3.40.50.300">
    <property type="entry name" value="P-loop containing nucleotide triphosphate hydrolases"/>
    <property type="match status" value="2"/>
</dbReference>
<dbReference type="KEGG" id="wsu:WS0353"/>
<keyword evidence="4 10" id="KW-0347">Helicase</keyword>
<reference evidence="10 11" key="1">
    <citation type="journal article" date="2003" name="Proc. Natl. Acad. Sci. U.S.A.">
        <title>Complete genome sequence and analysis of Wolinella succinogenes.</title>
        <authorList>
            <person name="Baar C."/>
            <person name="Eppinger M."/>
            <person name="Raddatz G."/>
            <person name="Simon JM."/>
            <person name="Lanz C."/>
            <person name="Klimmek O."/>
            <person name="Nandakumar R."/>
            <person name="Gross R."/>
            <person name="Rosinus A."/>
            <person name="Keller H."/>
            <person name="Jagtap P."/>
            <person name="Linke B."/>
            <person name="Meyer F."/>
            <person name="Lederer H."/>
            <person name="Schuster S.C."/>
        </authorList>
    </citation>
    <scope>NUCLEOTIDE SEQUENCE [LARGE SCALE GENOMIC DNA]</scope>
    <source>
        <strain evidence="11">ATCC 29543 / DSM 1740 / CCUG 13145 / JCM 31913 / LMG 7466 / NCTC 11488 / FDC 602W</strain>
    </source>
</reference>
<evidence type="ECO:0000256" key="5">
    <source>
        <dbReference type="ARBA" id="ARBA00022840"/>
    </source>
</evidence>
<dbReference type="PANTHER" id="PTHR47964:SF1">
    <property type="entry name" value="ATP-DEPENDENT DNA HELICASE HOMOLOG RECG, CHLOROPLASTIC"/>
    <property type="match status" value="1"/>
</dbReference>
<dbReference type="Proteomes" id="UP000000422">
    <property type="component" value="Chromosome"/>
</dbReference>
<dbReference type="InterPro" id="IPR001650">
    <property type="entry name" value="Helicase_C-like"/>
</dbReference>
<feature type="domain" description="Helicase C-terminal" evidence="9">
    <location>
        <begin position="411"/>
        <end position="562"/>
    </location>
</feature>
<dbReference type="GO" id="GO:0006281">
    <property type="term" value="P:DNA repair"/>
    <property type="evidence" value="ECO:0007669"/>
    <property type="project" value="UniProtKB-KW"/>
</dbReference>
<dbReference type="GO" id="GO:0005524">
    <property type="term" value="F:ATP binding"/>
    <property type="evidence" value="ECO:0007669"/>
    <property type="project" value="UniProtKB-KW"/>
</dbReference>
<keyword evidence="5" id="KW-0067">ATP-binding</keyword>
<evidence type="ECO:0000259" key="9">
    <source>
        <dbReference type="PROSITE" id="PS51194"/>
    </source>
</evidence>
<dbReference type="eggNOG" id="COG1200">
    <property type="taxonomic scope" value="Bacteria"/>
</dbReference>
<dbReference type="GO" id="GO:0016787">
    <property type="term" value="F:hydrolase activity"/>
    <property type="evidence" value="ECO:0007669"/>
    <property type="project" value="UniProtKB-KW"/>
</dbReference>
<dbReference type="Pfam" id="PF00271">
    <property type="entry name" value="Helicase_C"/>
    <property type="match status" value="1"/>
</dbReference>
<evidence type="ECO:0000313" key="11">
    <source>
        <dbReference type="Proteomes" id="UP000000422"/>
    </source>
</evidence>
<dbReference type="STRING" id="273121.WS0353"/>
<dbReference type="GO" id="GO:0003678">
    <property type="term" value="F:DNA helicase activity"/>
    <property type="evidence" value="ECO:0007669"/>
    <property type="project" value="TreeGrafter"/>
</dbReference>
<dbReference type="InterPro" id="IPR047112">
    <property type="entry name" value="RecG/Mfd"/>
</dbReference>
<feature type="domain" description="Helicase ATP-binding" evidence="8">
    <location>
        <begin position="242"/>
        <end position="393"/>
    </location>
</feature>
<dbReference type="PROSITE" id="PS51192">
    <property type="entry name" value="HELICASE_ATP_BIND_1"/>
    <property type="match status" value="1"/>
</dbReference>
<evidence type="ECO:0000256" key="3">
    <source>
        <dbReference type="ARBA" id="ARBA00022801"/>
    </source>
</evidence>
<dbReference type="InterPro" id="IPR014001">
    <property type="entry name" value="Helicase_ATP-bd"/>
</dbReference>
<keyword evidence="11" id="KW-1185">Reference proteome</keyword>
<dbReference type="SMART" id="SM00487">
    <property type="entry name" value="DEXDc"/>
    <property type="match status" value="1"/>
</dbReference>
<evidence type="ECO:0000256" key="6">
    <source>
        <dbReference type="ARBA" id="ARBA00023125"/>
    </source>
</evidence>
<keyword evidence="3 10" id="KW-0378">Hydrolase</keyword>
<evidence type="ECO:0000256" key="1">
    <source>
        <dbReference type="ARBA" id="ARBA00022741"/>
    </source>
</evidence>
<gene>
    <name evidence="10" type="primary">RECG</name>
    <name evidence="10" type="ordered locus">WS0353</name>
</gene>
<keyword evidence="2" id="KW-0227">DNA damage</keyword>
<keyword evidence="7" id="KW-0234">DNA repair</keyword>
<keyword evidence="6" id="KW-0238">DNA-binding</keyword>
<keyword evidence="1" id="KW-0547">Nucleotide-binding</keyword>
<dbReference type="RefSeq" id="WP_011138302.1">
    <property type="nucleotide sequence ID" value="NC_005090.1"/>
</dbReference>
<dbReference type="PANTHER" id="PTHR47964">
    <property type="entry name" value="ATP-DEPENDENT DNA HELICASE HOMOLOG RECG, CHLOROPLASTIC"/>
    <property type="match status" value="1"/>
</dbReference>
<dbReference type="HOGENOM" id="CLU_005122_7_1_7"/>
<dbReference type="SMART" id="SM00490">
    <property type="entry name" value="HELICc"/>
    <property type="match status" value="1"/>
</dbReference>
<dbReference type="InterPro" id="IPR011545">
    <property type="entry name" value="DEAD/DEAH_box_helicase_dom"/>
</dbReference>
<dbReference type="AlphaFoldDB" id="Q7MAB4"/>
<dbReference type="EMBL" id="BX571658">
    <property type="protein sequence ID" value="CAE09502.1"/>
    <property type="molecule type" value="Genomic_DNA"/>
</dbReference>
<accession>Q7MAB4</accession>
<dbReference type="SUPFAM" id="SSF52540">
    <property type="entry name" value="P-loop containing nucleoside triphosphate hydrolases"/>
    <property type="match status" value="1"/>
</dbReference>
<dbReference type="Pfam" id="PF00270">
    <property type="entry name" value="DEAD"/>
    <property type="match status" value="1"/>
</dbReference>
<proteinExistence type="predicted"/>
<evidence type="ECO:0000313" key="10">
    <source>
        <dbReference type="EMBL" id="CAE09502.1"/>
    </source>
</evidence>
<dbReference type="EC" id="3.6.1.-" evidence="10"/>
<dbReference type="NCBIfam" id="NF008169">
    <property type="entry name" value="PRK10917.2-3"/>
    <property type="match status" value="1"/>
</dbReference>
<dbReference type="PROSITE" id="PS51194">
    <property type="entry name" value="HELICASE_CTER"/>
    <property type="match status" value="1"/>
</dbReference>
<dbReference type="GO" id="GO:0003677">
    <property type="term" value="F:DNA binding"/>
    <property type="evidence" value="ECO:0007669"/>
    <property type="project" value="UniProtKB-KW"/>
</dbReference>
<evidence type="ECO:0000256" key="4">
    <source>
        <dbReference type="ARBA" id="ARBA00022806"/>
    </source>
</evidence>
<organism evidence="11">
    <name type="scientific">Wolinella succinogenes (strain ATCC 29543 / DSM 1740 / CCUG 13145 / JCM 31913 / LMG 7466 / NCTC 11488 / FDC 602W)</name>
    <name type="common">Vibrio succinogenes</name>
    <dbReference type="NCBI Taxonomy" id="273121"/>
    <lineage>
        <taxon>Bacteria</taxon>
        <taxon>Pseudomonadati</taxon>
        <taxon>Campylobacterota</taxon>
        <taxon>Epsilonproteobacteria</taxon>
        <taxon>Campylobacterales</taxon>
        <taxon>Helicobacteraceae</taxon>
        <taxon>Wolinella</taxon>
    </lineage>
</organism>
<evidence type="ECO:0000259" key="8">
    <source>
        <dbReference type="PROSITE" id="PS51192"/>
    </source>
</evidence>
<protein>
    <submittedName>
        <fullName evidence="10">ATP-DEPENDENT DNA HELICASE EC 3.6.1</fullName>
        <ecNumber evidence="10">3.6.1.-</ecNumber>
    </submittedName>
</protein>
<dbReference type="InterPro" id="IPR027417">
    <property type="entry name" value="P-loop_NTPase"/>
</dbReference>
<name>Q7MAB4_WOLSU</name>